<dbReference type="AlphaFoldDB" id="A0A8J7GFC3"/>
<dbReference type="SUPFAM" id="SSF48173">
    <property type="entry name" value="Cryptochrome/photolyase FAD-binding domain"/>
    <property type="match status" value="1"/>
</dbReference>
<accession>A0A8J7GFC3</accession>
<dbReference type="InterPro" id="IPR036134">
    <property type="entry name" value="Crypto/Photolyase_FAD-like_sf"/>
</dbReference>
<evidence type="ECO:0000256" key="1">
    <source>
        <dbReference type="ARBA" id="ARBA00022630"/>
    </source>
</evidence>
<dbReference type="GO" id="GO:0003677">
    <property type="term" value="F:DNA binding"/>
    <property type="evidence" value="ECO:0007669"/>
    <property type="project" value="TreeGrafter"/>
</dbReference>
<comment type="cofactor">
    <cofactor evidence="4">
        <name>FAD</name>
        <dbReference type="ChEBI" id="CHEBI:57692"/>
    </cofactor>
    <text evidence="4">Binds 1 FAD per subunit.</text>
</comment>
<dbReference type="GO" id="GO:0009416">
    <property type="term" value="P:response to light stimulus"/>
    <property type="evidence" value="ECO:0007669"/>
    <property type="project" value="TreeGrafter"/>
</dbReference>
<evidence type="ECO:0000256" key="2">
    <source>
        <dbReference type="ARBA" id="ARBA00022827"/>
    </source>
</evidence>
<comment type="caution">
    <text evidence="9">The sequence shown here is derived from an EMBL/GenBank/DDBJ whole genome shotgun (WGS) entry which is preliminary data.</text>
</comment>
<evidence type="ECO:0000256" key="6">
    <source>
        <dbReference type="RuleBase" id="RU004182"/>
    </source>
</evidence>
<feature type="region of interest" description="Disordered" evidence="7">
    <location>
        <begin position="182"/>
        <end position="206"/>
    </location>
</feature>
<dbReference type="GO" id="GO:0006139">
    <property type="term" value="P:nucleobase-containing compound metabolic process"/>
    <property type="evidence" value="ECO:0007669"/>
    <property type="project" value="UniProtKB-ARBA"/>
</dbReference>
<feature type="binding site" evidence="4">
    <location>
        <begin position="357"/>
        <end position="359"/>
    </location>
    <ligand>
        <name>FAD</name>
        <dbReference type="ChEBI" id="CHEBI:57692"/>
    </ligand>
</feature>
<dbReference type="PROSITE" id="PS51645">
    <property type="entry name" value="PHR_CRY_ALPHA_BETA"/>
    <property type="match status" value="1"/>
</dbReference>
<keyword evidence="10" id="KW-1185">Reference proteome</keyword>
<dbReference type="EC" id="4.1.99.3" evidence="9"/>
<dbReference type="Pfam" id="PF00875">
    <property type="entry name" value="DNA_photolyase"/>
    <property type="match status" value="2"/>
</dbReference>
<name>A0A8J7GFC3_9ACTN</name>
<dbReference type="InterPro" id="IPR014729">
    <property type="entry name" value="Rossmann-like_a/b/a_fold"/>
</dbReference>
<dbReference type="GO" id="GO:0003904">
    <property type="term" value="F:deoxyribodipyrimidine photo-lyase activity"/>
    <property type="evidence" value="ECO:0007669"/>
    <property type="project" value="UniProtKB-EC"/>
</dbReference>
<organism evidence="9 10">
    <name type="scientific">Longispora fulva</name>
    <dbReference type="NCBI Taxonomy" id="619741"/>
    <lineage>
        <taxon>Bacteria</taxon>
        <taxon>Bacillati</taxon>
        <taxon>Actinomycetota</taxon>
        <taxon>Actinomycetes</taxon>
        <taxon>Micromonosporales</taxon>
        <taxon>Micromonosporaceae</taxon>
        <taxon>Longispora</taxon>
    </lineage>
</organism>
<keyword evidence="3 6" id="KW-0157">Chromophore</keyword>
<dbReference type="EMBL" id="JADOUF010000001">
    <property type="protein sequence ID" value="MBG6137784.1"/>
    <property type="molecule type" value="Genomic_DNA"/>
</dbReference>
<gene>
    <name evidence="9" type="ORF">IW245_003978</name>
</gene>
<feature type="binding site" evidence="4">
    <location>
        <begin position="262"/>
        <end position="269"/>
    </location>
    <ligand>
        <name>FAD</name>
        <dbReference type="ChEBI" id="CHEBI:57692"/>
    </ligand>
</feature>
<reference evidence="9" key="1">
    <citation type="submission" date="2020-11" db="EMBL/GenBank/DDBJ databases">
        <title>Sequencing the genomes of 1000 actinobacteria strains.</title>
        <authorList>
            <person name="Klenk H.-P."/>
        </authorList>
    </citation>
    <scope>NUCLEOTIDE SEQUENCE</scope>
    <source>
        <strain evidence="9">DSM 45356</strain>
    </source>
</reference>
<dbReference type="Gene3D" id="1.10.579.10">
    <property type="entry name" value="DNA Cyclobutane Dipyrimidine Photolyase, subunit A, domain 3"/>
    <property type="match status" value="1"/>
</dbReference>
<dbReference type="PANTHER" id="PTHR11455">
    <property type="entry name" value="CRYPTOCHROME"/>
    <property type="match status" value="1"/>
</dbReference>
<dbReference type="InterPro" id="IPR006050">
    <property type="entry name" value="DNA_photolyase_N"/>
</dbReference>
<keyword evidence="1 4" id="KW-0285">Flavoprotein</keyword>
<dbReference type="PROSITE" id="PS00394">
    <property type="entry name" value="DNA_PHOTOLYASES_1_1"/>
    <property type="match status" value="1"/>
</dbReference>
<feature type="site" description="Electron transfer via tryptophanyl radical" evidence="5">
    <location>
        <position position="367"/>
    </location>
</feature>
<dbReference type="Proteomes" id="UP000622552">
    <property type="component" value="Unassembled WGS sequence"/>
</dbReference>
<dbReference type="PRINTS" id="PR00147">
    <property type="entry name" value="DNAPHOTLYASE"/>
</dbReference>
<evidence type="ECO:0000256" key="5">
    <source>
        <dbReference type="PIRSR" id="PIRSR602081-2"/>
    </source>
</evidence>
<evidence type="ECO:0000259" key="8">
    <source>
        <dbReference type="PROSITE" id="PS51645"/>
    </source>
</evidence>
<evidence type="ECO:0000256" key="7">
    <source>
        <dbReference type="SAM" id="MobiDB-lite"/>
    </source>
</evidence>
<feature type="site" description="Electron transfer via tryptophanyl radical" evidence="5">
    <location>
        <position position="291"/>
    </location>
</feature>
<dbReference type="SUPFAM" id="SSF52425">
    <property type="entry name" value="Cryptochrome/photolyase, N-terminal domain"/>
    <property type="match status" value="1"/>
</dbReference>
<dbReference type="GO" id="GO:0071949">
    <property type="term" value="F:FAD binding"/>
    <property type="evidence" value="ECO:0007669"/>
    <property type="project" value="TreeGrafter"/>
</dbReference>
<feature type="binding site" evidence="4">
    <location>
        <position position="223"/>
    </location>
    <ligand>
        <name>FAD</name>
        <dbReference type="ChEBI" id="CHEBI:57692"/>
    </ligand>
</feature>
<dbReference type="GO" id="GO:0006950">
    <property type="term" value="P:response to stress"/>
    <property type="evidence" value="ECO:0007669"/>
    <property type="project" value="UniProtKB-ARBA"/>
</dbReference>
<keyword evidence="2 4" id="KW-0274">FAD</keyword>
<sequence length="435" mass="47113">MMDTAIVLFTRDLRLADNPALTAAVSAARHVVPLFVHDPAIAAGPVRGAFLAGCLADLRAGLRARGAGLVERRGDPVTEVLRLAGELRAGHGTGGGSGAGGAGRGSGAGTIGVSCAADVSAFAQARQRRLAAACAAAGLHLRLFDQLTVVPPGELVPAGGDSYKIFTPYWRRWQAVVRPGTTQAPDRVTLPPGVRPTDGPEGSGGERAAHARLAAWRDSWESYADGHDDLAGDRTSRLSAHLHFGTLSPRALLDGPEAFVRQVCWRDFYHQVLHAFPRLTARPFKNVVEDWVDDPESYAAWCAGMTGVPLVDAGMRQLAAEGFMHNRARMVVASFLTKHLRIDWRLGAAHFMAHLADADVANNYGNWQWTAGTGNDTRPYRRFNPVRQGYQHDPRGDYVRRHVPELADLAGPVVHEPWKLPRSRTKGYPRPIIEL</sequence>
<dbReference type="InterPro" id="IPR002081">
    <property type="entry name" value="Cryptochrome/DNA_photolyase_1"/>
</dbReference>
<evidence type="ECO:0000313" key="9">
    <source>
        <dbReference type="EMBL" id="MBG6137784.1"/>
    </source>
</evidence>
<dbReference type="Pfam" id="PF03441">
    <property type="entry name" value="FAD_binding_7"/>
    <property type="match status" value="1"/>
</dbReference>
<evidence type="ECO:0000256" key="3">
    <source>
        <dbReference type="ARBA" id="ARBA00022991"/>
    </source>
</evidence>
<proteinExistence type="inferred from homology"/>
<dbReference type="PROSITE" id="PS00691">
    <property type="entry name" value="DNA_PHOTOLYASES_1_2"/>
    <property type="match status" value="1"/>
</dbReference>
<comment type="similarity">
    <text evidence="6">Belongs to the DNA photolyase family.</text>
</comment>
<keyword evidence="9" id="KW-0456">Lyase</keyword>
<dbReference type="InterPro" id="IPR018394">
    <property type="entry name" value="DNA_photolyase_1_CS_C"/>
</dbReference>
<evidence type="ECO:0000256" key="4">
    <source>
        <dbReference type="PIRSR" id="PIRSR602081-1"/>
    </source>
</evidence>
<feature type="domain" description="Photolyase/cryptochrome alpha/beta" evidence="8">
    <location>
        <begin position="3"/>
        <end position="149"/>
    </location>
</feature>
<feature type="binding site" evidence="4">
    <location>
        <position position="259"/>
    </location>
    <ligand>
        <name>FAD</name>
        <dbReference type="ChEBI" id="CHEBI:57692"/>
    </ligand>
</feature>
<evidence type="ECO:0000313" key="10">
    <source>
        <dbReference type="Proteomes" id="UP000622552"/>
    </source>
</evidence>
<dbReference type="InterPro" id="IPR036155">
    <property type="entry name" value="Crypto/Photolyase_N_sf"/>
</dbReference>
<dbReference type="InterPro" id="IPR005101">
    <property type="entry name" value="Cryptochr/Photolyase_FAD-bd"/>
</dbReference>
<dbReference type="PANTHER" id="PTHR11455:SF9">
    <property type="entry name" value="CRYPTOCHROME CIRCADIAN CLOCK 5 ISOFORM X1"/>
    <property type="match status" value="1"/>
</dbReference>
<protein>
    <submittedName>
        <fullName evidence="9">Deoxyribodipyrimidine photo-lyase</fullName>
        <ecNumber evidence="9">4.1.99.3</ecNumber>
    </submittedName>
</protein>
<dbReference type="Gene3D" id="1.25.40.80">
    <property type="match status" value="1"/>
</dbReference>
<feature type="binding site" evidence="4">
    <location>
        <begin position="235"/>
        <end position="239"/>
    </location>
    <ligand>
        <name>FAD</name>
        <dbReference type="ChEBI" id="CHEBI:57692"/>
    </ligand>
</feature>
<dbReference type="Gene3D" id="3.40.50.620">
    <property type="entry name" value="HUPs"/>
    <property type="match status" value="1"/>
</dbReference>
<dbReference type="RefSeq" id="WP_231398869.1">
    <property type="nucleotide sequence ID" value="NZ_BONS01000024.1"/>
</dbReference>
<feature type="site" description="Electron transfer via tryptophanyl radical" evidence="5">
    <location>
        <position position="344"/>
    </location>
</feature>